<proteinExistence type="predicted"/>
<name>A0A8H6G6B3_9LECA</name>
<dbReference type="EMBL" id="JACCJC010000002">
    <property type="protein sequence ID" value="KAF6241192.1"/>
    <property type="molecule type" value="Genomic_DNA"/>
</dbReference>
<reference evidence="2 3" key="1">
    <citation type="journal article" date="2020" name="Genomics">
        <title>Complete, high-quality genomes from long-read metagenomic sequencing of two wolf lichen thalli reveals enigmatic genome architecture.</title>
        <authorList>
            <person name="McKenzie S.K."/>
            <person name="Walston R.F."/>
            <person name="Allen J.L."/>
        </authorList>
    </citation>
    <scope>NUCLEOTIDE SEQUENCE [LARGE SCALE GENOMIC DNA]</scope>
    <source>
        <strain evidence="2">WasteWater2</strain>
    </source>
</reference>
<dbReference type="OrthoDB" id="10275505at2759"/>
<protein>
    <submittedName>
        <fullName evidence="2">Uncharacterized protein</fullName>
    </submittedName>
</protein>
<dbReference type="RefSeq" id="XP_037170440.1">
    <property type="nucleotide sequence ID" value="XM_037302933.1"/>
</dbReference>
<evidence type="ECO:0000313" key="2">
    <source>
        <dbReference type="EMBL" id="KAF6241192.1"/>
    </source>
</evidence>
<dbReference type="Proteomes" id="UP000578531">
    <property type="component" value="Unassembled WGS sequence"/>
</dbReference>
<dbReference type="AlphaFoldDB" id="A0A8H6G6B3"/>
<keyword evidence="3" id="KW-1185">Reference proteome</keyword>
<organism evidence="2 3">
    <name type="scientific">Letharia columbiana</name>
    <dbReference type="NCBI Taxonomy" id="112416"/>
    <lineage>
        <taxon>Eukaryota</taxon>
        <taxon>Fungi</taxon>
        <taxon>Dikarya</taxon>
        <taxon>Ascomycota</taxon>
        <taxon>Pezizomycotina</taxon>
        <taxon>Lecanoromycetes</taxon>
        <taxon>OSLEUM clade</taxon>
        <taxon>Lecanoromycetidae</taxon>
        <taxon>Lecanorales</taxon>
        <taxon>Lecanorineae</taxon>
        <taxon>Parmeliaceae</taxon>
        <taxon>Letharia</taxon>
    </lineage>
</organism>
<dbReference type="GeneID" id="59282664"/>
<accession>A0A8H6G6B3</accession>
<feature type="signal peptide" evidence="1">
    <location>
        <begin position="1"/>
        <end position="15"/>
    </location>
</feature>
<evidence type="ECO:0000256" key="1">
    <source>
        <dbReference type="SAM" id="SignalP"/>
    </source>
</evidence>
<sequence>MIASLLLALLATAEAIWSPPVWPPVIKQPYYWGDVLNITKCYCQGLNEDRNVGHYYQFDYRNYHNEQEYTLAWTCDSDVRTTGWGTIGSKRIDFLVPDCWNAHDLWRKEKRKECSRSNIGDTFCFELGNTRDPYDYYYFNGQKRGLPNFGIREFPPDECAALCRDKVGGKIVASKCKFRGTPSVVEPLVLSGVSRTVSSPSLSYNVGILPQKNYADSEMSR</sequence>
<feature type="chain" id="PRO_5034287594" evidence="1">
    <location>
        <begin position="16"/>
        <end position="221"/>
    </location>
</feature>
<gene>
    <name evidence="2" type="ORF">HO173_000986</name>
</gene>
<evidence type="ECO:0000313" key="3">
    <source>
        <dbReference type="Proteomes" id="UP000578531"/>
    </source>
</evidence>
<comment type="caution">
    <text evidence="2">The sequence shown here is derived from an EMBL/GenBank/DDBJ whole genome shotgun (WGS) entry which is preliminary data.</text>
</comment>
<keyword evidence="1" id="KW-0732">Signal</keyword>